<organism evidence="2 3">
    <name type="scientific">Trichonephila inaurata madagascariensis</name>
    <dbReference type="NCBI Taxonomy" id="2747483"/>
    <lineage>
        <taxon>Eukaryota</taxon>
        <taxon>Metazoa</taxon>
        <taxon>Ecdysozoa</taxon>
        <taxon>Arthropoda</taxon>
        <taxon>Chelicerata</taxon>
        <taxon>Arachnida</taxon>
        <taxon>Araneae</taxon>
        <taxon>Araneomorphae</taxon>
        <taxon>Entelegynae</taxon>
        <taxon>Araneoidea</taxon>
        <taxon>Nephilidae</taxon>
        <taxon>Trichonephila</taxon>
        <taxon>Trichonephila inaurata</taxon>
    </lineage>
</organism>
<protein>
    <submittedName>
        <fullName evidence="2">Uncharacterized protein</fullName>
    </submittedName>
</protein>
<keyword evidence="1" id="KW-1133">Transmembrane helix</keyword>
<keyword evidence="1" id="KW-0812">Transmembrane</keyword>
<evidence type="ECO:0000313" key="3">
    <source>
        <dbReference type="Proteomes" id="UP000886998"/>
    </source>
</evidence>
<keyword evidence="3" id="KW-1185">Reference proteome</keyword>
<evidence type="ECO:0000313" key="2">
    <source>
        <dbReference type="EMBL" id="GFY67205.1"/>
    </source>
</evidence>
<feature type="transmembrane region" description="Helical" evidence="1">
    <location>
        <begin position="47"/>
        <end position="64"/>
    </location>
</feature>
<gene>
    <name evidence="2" type="ORF">TNIN_468591</name>
</gene>
<keyword evidence="1" id="KW-0472">Membrane</keyword>
<sequence length="101" mass="11749">MDPCVEITSFASSTSFHYTALPVKEIPPSVTELQVLPARWKYDLEEALFRGSLLFFMIWYYLYINFHSSKMAGSQYSNDLCNFTVCIDLTYLVVFLNRLLI</sequence>
<reference evidence="2" key="1">
    <citation type="submission" date="2020-08" db="EMBL/GenBank/DDBJ databases">
        <title>Multicomponent nature underlies the extraordinary mechanical properties of spider dragline silk.</title>
        <authorList>
            <person name="Kono N."/>
            <person name="Nakamura H."/>
            <person name="Mori M."/>
            <person name="Yoshida Y."/>
            <person name="Ohtoshi R."/>
            <person name="Malay A.D."/>
            <person name="Moran D.A.P."/>
            <person name="Tomita M."/>
            <person name="Numata K."/>
            <person name="Arakawa K."/>
        </authorList>
    </citation>
    <scope>NUCLEOTIDE SEQUENCE</scope>
</reference>
<evidence type="ECO:0000256" key="1">
    <source>
        <dbReference type="SAM" id="Phobius"/>
    </source>
</evidence>
<comment type="caution">
    <text evidence="2">The sequence shown here is derived from an EMBL/GenBank/DDBJ whole genome shotgun (WGS) entry which is preliminary data.</text>
</comment>
<dbReference type="EMBL" id="BMAV01016454">
    <property type="protein sequence ID" value="GFY67205.1"/>
    <property type="molecule type" value="Genomic_DNA"/>
</dbReference>
<dbReference type="Proteomes" id="UP000886998">
    <property type="component" value="Unassembled WGS sequence"/>
</dbReference>
<accession>A0A8X7CIU9</accession>
<name>A0A8X7CIU9_9ARAC</name>
<proteinExistence type="predicted"/>
<dbReference type="AlphaFoldDB" id="A0A8X7CIU9"/>